<dbReference type="GO" id="GO:0004497">
    <property type="term" value="F:monooxygenase activity"/>
    <property type="evidence" value="ECO:0007669"/>
    <property type="project" value="UniProtKB-KW"/>
</dbReference>
<dbReference type="STRING" id="553510.B1H19_06900"/>
<evidence type="ECO:0000259" key="2">
    <source>
        <dbReference type="Pfam" id="PF01494"/>
    </source>
</evidence>
<evidence type="ECO:0000313" key="3">
    <source>
        <dbReference type="EMBL" id="ARF53948.1"/>
    </source>
</evidence>
<dbReference type="Proteomes" id="UP000192726">
    <property type="component" value="Chromosome"/>
</dbReference>
<dbReference type="InterPro" id="IPR002938">
    <property type="entry name" value="FAD-bd"/>
</dbReference>
<dbReference type="InterPro" id="IPR050631">
    <property type="entry name" value="PheA/TfdB_FAD_monoxygenase"/>
</dbReference>
<dbReference type="GO" id="GO:0071949">
    <property type="term" value="F:FAD binding"/>
    <property type="evidence" value="ECO:0007669"/>
    <property type="project" value="InterPro"/>
</dbReference>
<sequence length="401" mass="43323">MTSPSPAPTRTRVVVIGAGPAGLTVANLLRGAGIDCVVLEAESREFIERRPRAGFIEEWAVRALARHGLADRVLERAETQAQFEFRFGGERHLIRTAELSGSRHFVYPQPQLVTDLVAAYADAAGGDIRFGVREVRLHDVDGERPAVSYRDPVTGERQRIECELIAGCDGARGVSRAAIPAGRTVLTRHDHGVAWLALLAAAPPSAEGVVFGIHESGLGAHMARSPEITRYYLQVEPGERAENWSDARIWDALRTRLAAAGAPPPAEGPLVEKVVLDMHNYVVEPMAYGRLYLAGDSAHLVAPIAAKGMNLAINDALLLAQALIAHYQGDGSGLADYSQACLRRVWQYLEFSQWLSEVLHGASSGDRFRAGTAAARLRRLLGSRSAAEAFAGLYIGEEADL</sequence>
<evidence type="ECO:0000256" key="1">
    <source>
        <dbReference type="ARBA" id="ARBA00023002"/>
    </source>
</evidence>
<dbReference type="RefSeq" id="WP_083103735.1">
    <property type="nucleotide sequence ID" value="NZ_CP020569.1"/>
</dbReference>
<dbReference type="PRINTS" id="PR00420">
    <property type="entry name" value="RNGMNOXGNASE"/>
</dbReference>
<dbReference type="Gene3D" id="3.30.9.10">
    <property type="entry name" value="D-Amino Acid Oxidase, subunit A, domain 2"/>
    <property type="match status" value="1"/>
</dbReference>
<gene>
    <name evidence="3" type="ORF">B1H19_06900</name>
</gene>
<proteinExistence type="predicted"/>
<reference evidence="3 4" key="1">
    <citation type="submission" date="2017-04" db="EMBL/GenBank/DDBJ databases">
        <title>Complete Genome Sequence of Streptomyces gilvosporeus F607, a Capable Producer of Natamycin.</title>
        <authorList>
            <person name="Zong G."/>
            <person name="Zhong C."/>
            <person name="Fu J."/>
            <person name="Qin R."/>
            <person name="Cao G."/>
        </authorList>
    </citation>
    <scope>NUCLEOTIDE SEQUENCE [LARGE SCALE GENOMIC DNA]</scope>
    <source>
        <strain evidence="3 4">F607</strain>
    </source>
</reference>
<dbReference type="AlphaFoldDB" id="A0A1V0TMD4"/>
<name>A0A1V0TMD4_9ACTN</name>
<keyword evidence="1" id="KW-0560">Oxidoreductase</keyword>
<dbReference type="PANTHER" id="PTHR43476:SF5">
    <property type="entry name" value="FAD-DEPENDENT MONOOXYGENASE"/>
    <property type="match status" value="1"/>
</dbReference>
<dbReference type="Gene3D" id="3.50.50.60">
    <property type="entry name" value="FAD/NAD(P)-binding domain"/>
    <property type="match status" value="1"/>
</dbReference>
<dbReference type="Pfam" id="PF01494">
    <property type="entry name" value="FAD_binding_3"/>
    <property type="match status" value="1"/>
</dbReference>
<dbReference type="OrthoDB" id="9791689at2"/>
<dbReference type="InterPro" id="IPR036188">
    <property type="entry name" value="FAD/NAD-bd_sf"/>
</dbReference>
<dbReference type="SUPFAM" id="SSF51905">
    <property type="entry name" value="FAD/NAD(P)-binding domain"/>
    <property type="match status" value="1"/>
</dbReference>
<accession>A0A1V0TMD4</accession>
<protein>
    <submittedName>
        <fullName evidence="3">4-hydroxybenzoate 3-monooxygenase</fullName>
    </submittedName>
</protein>
<evidence type="ECO:0000313" key="4">
    <source>
        <dbReference type="Proteomes" id="UP000192726"/>
    </source>
</evidence>
<keyword evidence="4" id="KW-1185">Reference proteome</keyword>
<keyword evidence="3" id="KW-0503">Monooxygenase</keyword>
<dbReference type="PANTHER" id="PTHR43476">
    <property type="entry name" value="3-(3-HYDROXY-PHENYL)PROPIONATE/3-HYDROXYCINNAMIC ACID HYDROXYLASE"/>
    <property type="match status" value="1"/>
</dbReference>
<dbReference type="EMBL" id="CP020569">
    <property type="protein sequence ID" value="ARF53948.1"/>
    <property type="molecule type" value="Genomic_DNA"/>
</dbReference>
<dbReference type="KEGG" id="sgv:B1H19_06900"/>
<feature type="domain" description="FAD-binding" evidence="2">
    <location>
        <begin position="10"/>
        <end position="352"/>
    </location>
</feature>
<dbReference type="NCBIfam" id="NF006091">
    <property type="entry name" value="PRK08243.1"/>
    <property type="match status" value="1"/>
</dbReference>
<organism evidence="3 4">
    <name type="scientific">Streptomyces gilvosporeus</name>
    <dbReference type="NCBI Taxonomy" id="553510"/>
    <lineage>
        <taxon>Bacteria</taxon>
        <taxon>Bacillati</taxon>
        <taxon>Actinomycetota</taxon>
        <taxon>Actinomycetes</taxon>
        <taxon>Kitasatosporales</taxon>
        <taxon>Streptomycetaceae</taxon>
        <taxon>Streptomyces</taxon>
    </lineage>
</organism>
<dbReference type="SUPFAM" id="SSF54373">
    <property type="entry name" value="FAD-linked reductases, C-terminal domain"/>
    <property type="match status" value="1"/>
</dbReference>